<reference evidence="2" key="1">
    <citation type="submission" date="2014-03" db="EMBL/GenBank/DDBJ databases">
        <authorList>
            <person name="Aksoy S."/>
            <person name="Warren W."/>
            <person name="Wilson R.K."/>
        </authorList>
    </citation>
    <scope>NUCLEOTIDE SEQUENCE [LARGE SCALE GENOMIC DNA]</scope>
    <source>
        <strain evidence="2">IAEA</strain>
    </source>
</reference>
<dbReference type="AlphaFoldDB" id="A0A1A9WEN8"/>
<accession>A0A1A9WEN8</accession>
<sequence length="161" mass="18368">MYEKFKREVEILDFVSFASLNQTDILLKNFNDFVPAMICYNKSVHCGKELKSIQSKFTAFSRLFANNVYSRPFFTWLNFSSKFNKEKPSKNTLEAIKLRTILAGTVLNIVIRTIHNPVVMDKNQFENGKNGDKGFFVAVAVLDDDVEALPALEVPKPKLPL</sequence>
<dbReference type="EnsemblMetazoa" id="GBRI016877-RA">
    <property type="protein sequence ID" value="GBRI016877-PA"/>
    <property type="gene ID" value="GBRI016877"/>
</dbReference>
<dbReference type="Proteomes" id="UP000091820">
    <property type="component" value="Unassembled WGS sequence"/>
</dbReference>
<proteinExistence type="predicted"/>
<keyword evidence="2" id="KW-1185">Reference proteome</keyword>
<organism evidence="1 2">
    <name type="scientific">Glossina brevipalpis</name>
    <dbReference type="NCBI Taxonomy" id="37001"/>
    <lineage>
        <taxon>Eukaryota</taxon>
        <taxon>Metazoa</taxon>
        <taxon>Ecdysozoa</taxon>
        <taxon>Arthropoda</taxon>
        <taxon>Hexapoda</taxon>
        <taxon>Insecta</taxon>
        <taxon>Pterygota</taxon>
        <taxon>Neoptera</taxon>
        <taxon>Endopterygota</taxon>
        <taxon>Diptera</taxon>
        <taxon>Brachycera</taxon>
        <taxon>Muscomorpha</taxon>
        <taxon>Hippoboscoidea</taxon>
        <taxon>Glossinidae</taxon>
        <taxon>Glossina</taxon>
    </lineage>
</organism>
<dbReference type="VEuPathDB" id="VectorBase:GBRI016877"/>
<evidence type="ECO:0000313" key="2">
    <source>
        <dbReference type="Proteomes" id="UP000091820"/>
    </source>
</evidence>
<protein>
    <submittedName>
        <fullName evidence="1">Uncharacterized protein</fullName>
    </submittedName>
</protein>
<evidence type="ECO:0000313" key="1">
    <source>
        <dbReference type="EnsemblMetazoa" id="GBRI016877-PA"/>
    </source>
</evidence>
<reference evidence="1" key="2">
    <citation type="submission" date="2020-05" db="UniProtKB">
        <authorList>
            <consortium name="EnsemblMetazoa"/>
        </authorList>
    </citation>
    <scope>IDENTIFICATION</scope>
    <source>
        <strain evidence="1">IAEA</strain>
    </source>
</reference>
<name>A0A1A9WEN8_9MUSC</name>